<proteinExistence type="predicted"/>
<organism evidence="2 3">
    <name type="scientific">Methylobacterium brachythecii</name>
    <dbReference type="NCBI Taxonomy" id="1176177"/>
    <lineage>
        <taxon>Bacteria</taxon>
        <taxon>Pseudomonadati</taxon>
        <taxon>Pseudomonadota</taxon>
        <taxon>Alphaproteobacteria</taxon>
        <taxon>Hyphomicrobiales</taxon>
        <taxon>Methylobacteriaceae</taxon>
        <taxon>Methylobacterium</taxon>
    </lineage>
</organism>
<reference evidence="1" key="1">
    <citation type="journal article" date="2014" name="Int. J. Syst. Evol. Microbiol.">
        <title>Complete genome of a new Firmicutes species belonging to the dominant human colonic microbiota ('Ruminococcus bicirculans') reveals two chromosomes and a selective capacity to utilize plant glucans.</title>
        <authorList>
            <consortium name="NISC Comparative Sequencing Program"/>
            <person name="Wegmann U."/>
            <person name="Louis P."/>
            <person name="Goesmann A."/>
            <person name="Henrissat B."/>
            <person name="Duncan S.H."/>
            <person name="Flint H.J."/>
        </authorList>
    </citation>
    <scope>NUCLEOTIDE SEQUENCE</scope>
    <source>
        <strain evidence="1">NBRC 107710</strain>
    </source>
</reference>
<comment type="caution">
    <text evidence="2">The sequence shown here is derived from an EMBL/GenBank/DDBJ whole genome shotgun (WGS) entry which is preliminary data.</text>
</comment>
<sequence>MAHTIKRAGFTQFDDGLSAEAYAKETAPTYFDDPYQRADGPEECAEADISYWGGMTWTIHPPHANQHRGARGADQRAERLMLRRTGAVTEPVTGTSRRLAECDEVKKSEAGCPCTFGTDCA</sequence>
<dbReference type="RefSeq" id="WP_183512817.1">
    <property type="nucleotide sequence ID" value="NZ_BSPG01000052.1"/>
</dbReference>
<dbReference type="Proteomes" id="UP001156881">
    <property type="component" value="Unassembled WGS sequence"/>
</dbReference>
<accession>A0A7W6AQJ4</accession>
<name>A0A7W6AQJ4_9HYPH</name>
<evidence type="ECO:0000313" key="3">
    <source>
        <dbReference type="Proteomes" id="UP000517759"/>
    </source>
</evidence>
<reference evidence="2 3" key="3">
    <citation type="submission" date="2020-08" db="EMBL/GenBank/DDBJ databases">
        <title>Genomic Encyclopedia of Type Strains, Phase IV (KMG-IV): sequencing the most valuable type-strain genomes for metagenomic binning, comparative biology and taxonomic classification.</title>
        <authorList>
            <person name="Goeker M."/>
        </authorList>
    </citation>
    <scope>NUCLEOTIDE SEQUENCE [LARGE SCALE GENOMIC DNA]</scope>
    <source>
        <strain evidence="2 3">DSM 24105</strain>
    </source>
</reference>
<evidence type="ECO:0000313" key="1">
    <source>
        <dbReference type="EMBL" id="GLS46743.1"/>
    </source>
</evidence>
<dbReference type="EMBL" id="JACIDN010000011">
    <property type="protein sequence ID" value="MBB3905400.1"/>
    <property type="molecule type" value="Genomic_DNA"/>
</dbReference>
<dbReference type="Proteomes" id="UP000517759">
    <property type="component" value="Unassembled WGS sequence"/>
</dbReference>
<dbReference type="AlphaFoldDB" id="A0A7W6AQJ4"/>
<protein>
    <submittedName>
        <fullName evidence="2">Uncharacterized protein</fullName>
    </submittedName>
</protein>
<dbReference type="EMBL" id="BSPG01000052">
    <property type="protein sequence ID" value="GLS46743.1"/>
    <property type="molecule type" value="Genomic_DNA"/>
</dbReference>
<gene>
    <name evidence="1" type="ORF">GCM10007884_47380</name>
    <name evidence="2" type="ORF">GGR33_004933</name>
</gene>
<reference evidence="4" key="2">
    <citation type="journal article" date="2019" name="Int. J. Syst. Evol. Microbiol.">
        <title>The Global Catalogue of Microorganisms (GCM) 10K type strain sequencing project: providing services to taxonomists for standard genome sequencing and annotation.</title>
        <authorList>
            <consortium name="The Broad Institute Genomics Platform"/>
            <consortium name="The Broad Institute Genome Sequencing Center for Infectious Disease"/>
            <person name="Wu L."/>
            <person name="Ma J."/>
        </authorList>
    </citation>
    <scope>NUCLEOTIDE SEQUENCE [LARGE SCALE GENOMIC DNA]</scope>
    <source>
        <strain evidence="4">NBRC 107710</strain>
    </source>
</reference>
<keyword evidence="4" id="KW-1185">Reference proteome</keyword>
<evidence type="ECO:0000313" key="4">
    <source>
        <dbReference type="Proteomes" id="UP001156881"/>
    </source>
</evidence>
<evidence type="ECO:0000313" key="2">
    <source>
        <dbReference type="EMBL" id="MBB3905400.1"/>
    </source>
</evidence>
<reference evidence="1" key="4">
    <citation type="submission" date="2023-01" db="EMBL/GenBank/DDBJ databases">
        <title>Draft genome sequence of Methylobacterium brachythecii strain NBRC 107710.</title>
        <authorList>
            <person name="Sun Q."/>
            <person name="Mori K."/>
        </authorList>
    </citation>
    <scope>NUCLEOTIDE SEQUENCE</scope>
    <source>
        <strain evidence="1">NBRC 107710</strain>
    </source>
</reference>